<evidence type="ECO:0000256" key="8">
    <source>
        <dbReference type="ARBA" id="ARBA00034617"/>
    </source>
</evidence>
<dbReference type="SMART" id="SM00487">
    <property type="entry name" value="DEXDc"/>
    <property type="match status" value="1"/>
</dbReference>
<dbReference type="Gene3D" id="3.40.50.300">
    <property type="entry name" value="P-loop containing nucleotide triphosphate hydrolases"/>
    <property type="match status" value="2"/>
</dbReference>
<evidence type="ECO:0000256" key="2">
    <source>
        <dbReference type="ARBA" id="ARBA00022741"/>
    </source>
</evidence>
<dbReference type="GO" id="GO:0030894">
    <property type="term" value="C:replisome"/>
    <property type="evidence" value="ECO:0007669"/>
    <property type="project" value="TreeGrafter"/>
</dbReference>
<evidence type="ECO:0000259" key="11">
    <source>
        <dbReference type="PROSITE" id="PS51194"/>
    </source>
</evidence>
<dbReference type="GO" id="GO:0016787">
    <property type="term" value="F:hydrolase activity"/>
    <property type="evidence" value="ECO:0007669"/>
    <property type="project" value="UniProtKB-KW"/>
</dbReference>
<dbReference type="CDD" id="cd17920">
    <property type="entry name" value="DEXHc_RecQ"/>
    <property type="match status" value="1"/>
</dbReference>
<dbReference type="NCBIfam" id="TIGR00614">
    <property type="entry name" value="recQ_fam"/>
    <property type="match status" value="1"/>
</dbReference>
<dbReference type="InterPro" id="IPR014001">
    <property type="entry name" value="Helicase_ATP-bd"/>
</dbReference>
<comment type="caution">
    <text evidence="12">The sequence shown here is derived from an EMBL/GenBank/DDBJ whole genome shotgun (WGS) entry which is preliminary data.</text>
</comment>
<evidence type="ECO:0000256" key="5">
    <source>
        <dbReference type="ARBA" id="ARBA00022840"/>
    </source>
</evidence>
<dbReference type="InterPro" id="IPR001650">
    <property type="entry name" value="Helicase_C-like"/>
</dbReference>
<comment type="catalytic activity">
    <reaction evidence="8">
        <text>Couples ATP hydrolysis with the unwinding of duplex DNA by translocating in the 3'-5' direction.</text>
        <dbReference type="EC" id="5.6.2.4"/>
    </reaction>
</comment>
<dbReference type="AlphaFoldDB" id="A0A928VP21"/>
<evidence type="ECO:0000256" key="4">
    <source>
        <dbReference type="ARBA" id="ARBA00022806"/>
    </source>
</evidence>
<dbReference type="EC" id="5.6.2.4" evidence="9"/>
<dbReference type="InterPro" id="IPR004589">
    <property type="entry name" value="DNA_helicase_ATP-dep_RecQ"/>
</dbReference>
<dbReference type="InterPro" id="IPR002464">
    <property type="entry name" value="DNA/RNA_helicase_DEAH_CS"/>
</dbReference>
<reference evidence="12" key="1">
    <citation type="submission" date="2020-10" db="EMBL/GenBank/DDBJ databases">
        <authorList>
            <person name="Castelo-Branco R."/>
            <person name="Eusebio N."/>
            <person name="Adriana R."/>
            <person name="Vieira A."/>
            <person name="Brugerolle De Fraissinette N."/>
            <person name="Rezende De Castro R."/>
            <person name="Schneider M.P."/>
            <person name="Vasconcelos V."/>
            <person name="Leao P.N."/>
        </authorList>
    </citation>
    <scope>NUCLEOTIDE SEQUENCE</scope>
    <source>
        <strain evidence="12">LEGE 11480</strain>
    </source>
</reference>
<dbReference type="Pfam" id="PF00271">
    <property type="entry name" value="Helicase_C"/>
    <property type="match status" value="1"/>
</dbReference>
<sequence>MLTRSLQRQNPETILQRYWGYPKFRANQADIITALVTRRDALVVMPTGGGKSICFQVPALLHPGLTIVISPLVALMEDQVQALQSRGIPAATLHYQMAKSDRRDTLWKLEQQRLKLLYISPETLLSQPVWQRLCQNDLRISSLVVDEAHCLSQWGDSFRPTYLRLGAVRSALLQHKPPGTKINLAAFTATGDLDVQRSICQGLQLQNPQVFTSSPYRPNLRLSVQYVFTPHQRQTKLKRFIQEQNGTSGIVYVRTRNESERLAAWLQTEGFAVAAYHAGLMTQARRTIEQQWLNDKLQFVICTNAFGLGVDKSDVRWICHFHAPLELSEYLQEIGRAGRDGKVANTLLLASEPTGLLDSSDRKRWRYFEQQAQKQQKQAIKLLVQLPKCGDVTEISRQFPKTDLALAILQQQGNLVWYNPFEFEIHSTQIKQDKAGRSMPNMPNYLRAKGCRWRFLLAAFGVEDLAASWFCGKCDRCQKHGDS</sequence>
<dbReference type="GO" id="GO:0006310">
    <property type="term" value="P:DNA recombination"/>
    <property type="evidence" value="ECO:0007669"/>
    <property type="project" value="InterPro"/>
</dbReference>
<dbReference type="GO" id="GO:0006281">
    <property type="term" value="P:DNA repair"/>
    <property type="evidence" value="ECO:0007669"/>
    <property type="project" value="TreeGrafter"/>
</dbReference>
<dbReference type="PANTHER" id="PTHR13710:SF105">
    <property type="entry name" value="ATP-DEPENDENT DNA HELICASE Q1"/>
    <property type="match status" value="1"/>
</dbReference>
<dbReference type="SUPFAM" id="SSF52540">
    <property type="entry name" value="P-loop containing nucleoside triphosphate hydrolases"/>
    <property type="match status" value="1"/>
</dbReference>
<dbReference type="EMBL" id="JADEXQ010000027">
    <property type="protein sequence ID" value="MBE9030025.1"/>
    <property type="molecule type" value="Genomic_DNA"/>
</dbReference>
<evidence type="ECO:0000313" key="13">
    <source>
        <dbReference type="Proteomes" id="UP000625316"/>
    </source>
</evidence>
<evidence type="ECO:0000256" key="9">
    <source>
        <dbReference type="ARBA" id="ARBA00034808"/>
    </source>
</evidence>
<keyword evidence="5" id="KW-0067">ATP-binding</keyword>
<keyword evidence="13" id="KW-1185">Reference proteome</keyword>
<organism evidence="12 13">
    <name type="scientific">Romeriopsis navalis LEGE 11480</name>
    <dbReference type="NCBI Taxonomy" id="2777977"/>
    <lineage>
        <taxon>Bacteria</taxon>
        <taxon>Bacillati</taxon>
        <taxon>Cyanobacteriota</taxon>
        <taxon>Cyanophyceae</taxon>
        <taxon>Leptolyngbyales</taxon>
        <taxon>Leptolyngbyaceae</taxon>
        <taxon>Romeriopsis</taxon>
        <taxon>Romeriopsis navalis</taxon>
    </lineage>
</organism>
<dbReference type="GO" id="GO:0005524">
    <property type="term" value="F:ATP binding"/>
    <property type="evidence" value="ECO:0007669"/>
    <property type="project" value="UniProtKB-KW"/>
</dbReference>
<name>A0A928VP21_9CYAN</name>
<keyword evidence="3" id="KW-0378">Hydrolase</keyword>
<keyword evidence="6" id="KW-0238">DNA-binding</keyword>
<gene>
    <name evidence="12" type="ORF">IQ266_09825</name>
</gene>
<dbReference type="PROSITE" id="PS51192">
    <property type="entry name" value="HELICASE_ATP_BIND_1"/>
    <property type="match status" value="1"/>
</dbReference>
<dbReference type="InterPro" id="IPR011545">
    <property type="entry name" value="DEAD/DEAH_box_helicase_dom"/>
</dbReference>
<evidence type="ECO:0000259" key="10">
    <source>
        <dbReference type="PROSITE" id="PS51192"/>
    </source>
</evidence>
<dbReference type="GO" id="GO:0009378">
    <property type="term" value="F:four-way junction helicase activity"/>
    <property type="evidence" value="ECO:0007669"/>
    <property type="project" value="TreeGrafter"/>
</dbReference>
<feature type="domain" description="Helicase C-terminal" evidence="11">
    <location>
        <begin position="236"/>
        <end position="388"/>
    </location>
</feature>
<dbReference type="InterPro" id="IPR027417">
    <property type="entry name" value="P-loop_NTPase"/>
</dbReference>
<dbReference type="PANTHER" id="PTHR13710">
    <property type="entry name" value="DNA HELICASE RECQ FAMILY MEMBER"/>
    <property type="match status" value="1"/>
</dbReference>
<keyword evidence="2" id="KW-0547">Nucleotide-binding</keyword>
<dbReference type="FunFam" id="3.40.50.300:FF:001389">
    <property type="entry name" value="ATP-dependent DNA helicase RecQ"/>
    <property type="match status" value="1"/>
</dbReference>
<feature type="domain" description="Helicase ATP-binding" evidence="10">
    <location>
        <begin position="32"/>
        <end position="209"/>
    </location>
</feature>
<dbReference type="Pfam" id="PF00270">
    <property type="entry name" value="DEAD"/>
    <property type="match status" value="1"/>
</dbReference>
<accession>A0A928VP21</accession>
<proteinExistence type="inferred from homology"/>
<keyword evidence="4 12" id="KW-0347">Helicase</keyword>
<keyword evidence="7" id="KW-0413">Isomerase</keyword>
<dbReference type="GO" id="GO:0043590">
    <property type="term" value="C:bacterial nucleoid"/>
    <property type="evidence" value="ECO:0007669"/>
    <property type="project" value="TreeGrafter"/>
</dbReference>
<evidence type="ECO:0000256" key="7">
    <source>
        <dbReference type="ARBA" id="ARBA00023235"/>
    </source>
</evidence>
<dbReference type="GO" id="GO:0005737">
    <property type="term" value="C:cytoplasm"/>
    <property type="evidence" value="ECO:0007669"/>
    <property type="project" value="TreeGrafter"/>
</dbReference>
<dbReference type="PROSITE" id="PS00690">
    <property type="entry name" value="DEAH_ATP_HELICASE"/>
    <property type="match status" value="1"/>
</dbReference>
<dbReference type="GO" id="GO:0003677">
    <property type="term" value="F:DNA binding"/>
    <property type="evidence" value="ECO:0007669"/>
    <property type="project" value="UniProtKB-KW"/>
</dbReference>
<dbReference type="SMART" id="SM00490">
    <property type="entry name" value="HELICc"/>
    <property type="match status" value="1"/>
</dbReference>
<protein>
    <recommendedName>
        <fullName evidence="9">DNA 3'-5' helicase</fullName>
        <ecNumber evidence="9">5.6.2.4</ecNumber>
    </recommendedName>
</protein>
<evidence type="ECO:0000256" key="1">
    <source>
        <dbReference type="ARBA" id="ARBA00005446"/>
    </source>
</evidence>
<evidence type="ECO:0000256" key="6">
    <source>
        <dbReference type="ARBA" id="ARBA00023125"/>
    </source>
</evidence>
<dbReference type="PROSITE" id="PS51194">
    <property type="entry name" value="HELICASE_CTER"/>
    <property type="match status" value="1"/>
</dbReference>
<evidence type="ECO:0000256" key="3">
    <source>
        <dbReference type="ARBA" id="ARBA00022801"/>
    </source>
</evidence>
<dbReference type="GO" id="GO:0043138">
    <property type="term" value="F:3'-5' DNA helicase activity"/>
    <property type="evidence" value="ECO:0007669"/>
    <property type="project" value="UniProtKB-EC"/>
</dbReference>
<comment type="similarity">
    <text evidence="1">Belongs to the helicase family. RecQ subfamily.</text>
</comment>
<dbReference type="Proteomes" id="UP000625316">
    <property type="component" value="Unassembled WGS sequence"/>
</dbReference>
<evidence type="ECO:0000313" key="12">
    <source>
        <dbReference type="EMBL" id="MBE9030025.1"/>
    </source>
</evidence>